<protein>
    <submittedName>
        <fullName evidence="1">Uncharacterized protein</fullName>
    </submittedName>
</protein>
<gene>
    <name evidence="1" type="ORF">FGF68_07935</name>
</gene>
<comment type="caution">
    <text evidence="1">The sequence shown here is derived from an EMBL/GenBank/DDBJ whole genome shotgun (WGS) entry which is preliminary data.</text>
</comment>
<sequence length="180" mass="20782">MTMNQCIATMQNIQLLPIKTVTLRYDQKEDRIAMAARTEQQEQTLFWLTSRMCRKIIPPLVKSLEQSEGRNQQLVDPSLAMACRQNAAEWQHKEQQPNEVPVELEGDEHTVLLEEIQMKQVPGGLILLFPLAQNKKATLKFTPGELRQWLGILYKQFAAAGWKMEVWPEWFTSRIASGMN</sequence>
<evidence type="ECO:0000313" key="2">
    <source>
        <dbReference type="Proteomes" id="UP000309544"/>
    </source>
</evidence>
<keyword evidence="2" id="KW-1185">Reference proteome</keyword>
<proteinExistence type="predicted"/>
<dbReference type="Proteomes" id="UP000309544">
    <property type="component" value="Unassembled WGS sequence"/>
</dbReference>
<organism evidence="1 2">
    <name type="scientific">Prosthecochloris vibrioformis</name>
    <name type="common">Chlorobium vibrioforme</name>
    <dbReference type="NCBI Taxonomy" id="1098"/>
    <lineage>
        <taxon>Bacteria</taxon>
        <taxon>Pseudomonadati</taxon>
        <taxon>Chlorobiota</taxon>
        <taxon>Chlorobiia</taxon>
        <taxon>Chlorobiales</taxon>
        <taxon>Chlorobiaceae</taxon>
        <taxon>Prosthecochloris</taxon>
    </lineage>
</organism>
<accession>A0A5C4RZN6</accession>
<evidence type="ECO:0000313" key="1">
    <source>
        <dbReference type="EMBL" id="TNJ36388.1"/>
    </source>
</evidence>
<name>A0A5C4RZN6_PROVB</name>
<reference evidence="1 2" key="1">
    <citation type="submission" date="2019-05" db="EMBL/GenBank/DDBJ databases">
        <title>Draft Whole-Genome sequence of the green sulfur bacterium Prosthecochloris vibrioformis DSM 260.</title>
        <authorList>
            <person name="Meyer T.E."/>
            <person name="Kyndt J.A."/>
        </authorList>
    </citation>
    <scope>NUCLEOTIDE SEQUENCE [LARGE SCALE GENOMIC DNA]</scope>
    <source>
        <strain evidence="1 2">DSM 260</strain>
    </source>
</reference>
<dbReference type="EMBL" id="VDCI01000006">
    <property type="protein sequence ID" value="TNJ36388.1"/>
    <property type="molecule type" value="Genomic_DNA"/>
</dbReference>
<dbReference type="AlphaFoldDB" id="A0A5C4RZN6"/>